<organism evidence="2 3">
    <name type="scientific">Trichoderma longibrachiatum ATCC 18648</name>
    <dbReference type="NCBI Taxonomy" id="983965"/>
    <lineage>
        <taxon>Eukaryota</taxon>
        <taxon>Fungi</taxon>
        <taxon>Dikarya</taxon>
        <taxon>Ascomycota</taxon>
        <taxon>Pezizomycotina</taxon>
        <taxon>Sordariomycetes</taxon>
        <taxon>Hypocreomycetidae</taxon>
        <taxon>Hypocreales</taxon>
        <taxon>Hypocreaceae</taxon>
        <taxon>Trichoderma</taxon>
    </lineage>
</organism>
<accession>A0A2T4CJW6</accession>
<feature type="region of interest" description="Disordered" evidence="1">
    <location>
        <begin position="1"/>
        <end position="55"/>
    </location>
</feature>
<name>A0A2T4CJW6_TRILO</name>
<dbReference type="EMBL" id="KZ679126">
    <property type="protein sequence ID" value="PTB81834.1"/>
    <property type="molecule type" value="Genomic_DNA"/>
</dbReference>
<reference evidence="2 3" key="1">
    <citation type="submission" date="2016-07" db="EMBL/GenBank/DDBJ databases">
        <title>Multiple horizontal gene transfer events from other fungi enriched the ability of initially mycotrophic Trichoderma (Ascomycota) to feed on dead plant biomass.</title>
        <authorList>
            <consortium name="DOE Joint Genome Institute"/>
            <person name="Aerts A."/>
            <person name="Atanasova L."/>
            <person name="Chenthamara K."/>
            <person name="Zhang J."/>
            <person name="Grujic M."/>
            <person name="Henrissat B."/>
            <person name="Kuo A."/>
            <person name="Salamov A."/>
            <person name="Lipzen A."/>
            <person name="Labutti K."/>
            <person name="Barry K."/>
            <person name="Miao Y."/>
            <person name="Rahimi M.J."/>
            <person name="Shen Q."/>
            <person name="Grigoriev I.V."/>
            <person name="Kubicek C.P."/>
            <person name="Druzhinina I.S."/>
        </authorList>
    </citation>
    <scope>NUCLEOTIDE SEQUENCE [LARGE SCALE GENOMIC DNA]</scope>
    <source>
        <strain evidence="2 3">ATCC 18648</strain>
    </source>
</reference>
<sequence length="204" mass="23237">MTRPSGREHRVAQSHRPAVTPGNYLHVSKGQPWSYSAESNPLHHQHPCPSVDLPREATPLSHRRFEGNTKLSHHTWTLQRGFCSAACDKSCFGKEGRRREFEKPARATRVDFAVSPDLNSHNTTTTARRFTSASGRWIDRPRLSNELPSRAKIAVLGRHSVCSLRGSIDDDMQRVGEATLFECCPPLFSRLYPYDMGRLWMRTR</sequence>
<evidence type="ECO:0000256" key="1">
    <source>
        <dbReference type="SAM" id="MobiDB-lite"/>
    </source>
</evidence>
<evidence type="ECO:0000313" key="3">
    <source>
        <dbReference type="Proteomes" id="UP000240760"/>
    </source>
</evidence>
<keyword evidence="3" id="KW-1185">Reference proteome</keyword>
<feature type="compositionally biased region" description="Basic and acidic residues" evidence="1">
    <location>
        <begin position="1"/>
        <end position="11"/>
    </location>
</feature>
<evidence type="ECO:0000313" key="2">
    <source>
        <dbReference type="EMBL" id="PTB81834.1"/>
    </source>
</evidence>
<dbReference type="Proteomes" id="UP000240760">
    <property type="component" value="Unassembled WGS sequence"/>
</dbReference>
<proteinExistence type="predicted"/>
<dbReference type="AlphaFoldDB" id="A0A2T4CJW6"/>
<protein>
    <submittedName>
        <fullName evidence="2">Uncharacterized protein</fullName>
    </submittedName>
</protein>
<gene>
    <name evidence="2" type="ORF">M440DRAFT_1025047</name>
</gene>